<protein>
    <submittedName>
        <fullName evidence="2">DNA-binding PucR family transcriptional regulator</fullName>
    </submittedName>
</protein>
<dbReference type="Proteomes" id="UP000567067">
    <property type="component" value="Unassembled WGS sequence"/>
</dbReference>
<dbReference type="InterPro" id="IPR009057">
    <property type="entry name" value="Homeodomain-like_sf"/>
</dbReference>
<proteinExistence type="predicted"/>
<dbReference type="PANTHER" id="PTHR33744">
    <property type="entry name" value="CARBOHYDRATE DIACID REGULATOR"/>
    <property type="match status" value="1"/>
</dbReference>
<evidence type="ECO:0000313" key="3">
    <source>
        <dbReference type="Proteomes" id="UP000567067"/>
    </source>
</evidence>
<dbReference type="InterPro" id="IPR025736">
    <property type="entry name" value="PucR_C-HTH_dom"/>
</dbReference>
<evidence type="ECO:0000259" key="1">
    <source>
        <dbReference type="Pfam" id="PF13556"/>
    </source>
</evidence>
<dbReference type="RefSeq" id="WP_246334093.1">
    <property type="nucleotide sequence ID" value="NZ_JACJIP010000005.1"/>
</dbReference>
<evidence type="ECO:0000313" key="2">
    <source>
        <dbReference type="EMBL" id="MBA9084600.1"/>
    </source>
</evidence>
<reference evidence="2 3" key="1">
    <citation type="submission" date="2020-08" db="EMBL/GenBank/DDBJ databases">
        <title>Genomic Encyclopedia of Type Strains, Phase III (KMG-III): the genomes of soil and plant-associated and newly described type strains.</title>
        <authorList>
            <person name="Whitman W."/>
        </authorList>
    </citation>
    <scope>NUCLEOTIDE SEQUENCE [LARGE SCALE GENOMIC DNA]</scope>
    <source>
        <strain evidence="2 3">CECT 8693</strain>
    </source>
</reference>
<dbReference type="AlphaFoldDB" id="A0A7W3SQV9"/>
<dbReference type="Pfam" id="PF13556">
    <property type="entry name" value="HTH_30"/>
    <property type="match status" value="1"/>
</dbReference>
<gene>
    <name evidence="2" type="ORF">FHR92_001061</name>
</gene>
<dbReference type="InterPro" id="IPR042070">
    <property type="entry name" value="PucR_C-HTH_sf"/>
</dbReference>
<name>A0A7W3SQV9_9BACL</name>
<dbReference type="GO" id="GO:0003677">
    <property type="term" value="F:DNA binding"/>
    <property type="evidence" value="ECO:0007669"/>
    <property type="project" value="UniProtKB-KW"/>
</dbReference>
<keyword evidence="3" id="KW-1185">Reference proteome</keyword>
<dbReference type="EMBL" id="JACJIP010000005">
    <property type="protein sequence ID" value="MBA9084600.1"/>
    <property type="molecule type" value="Genomic_DNA"/>
</dbReference>
<dbReference type="InterPro" id="IPR051448">
    <property type="entry name" value="CdaR-like_regulators"/>
</dbReference>
<keyword evidence="2" id="KW-0238">DNA-binding</keyword>
<sequence>MVPDVVLTDFCQETFQGLLEVDSREKADLMDTARVFLETQGQIAETAKRLFVHRNTVAYRLTKFEQLTRCSLRDPGDSLRFRLAFLAEKLR</sequence>
<dbReference type="Gene3D" id="1.10.10.2840">
    <property type="entry name" value="PucR C-terminal helix-turn-helix domain"/>
    <property type="match status" value="1"/>
</dbReference>
<dbReference type="SUPFAM" id="SSF46689">
    <property type="entry name" value="Homeodomain-like"/>
    <property type="match status" value="1"/>
</dbReference>
<dbReference type="PANTHER" id="PTHR33744:SF1">
    <property type="entry name" value="DNA-BINDING TRANSCRIPTIONAL ACTIVATOR ADER"/>
    <property type="match status" value="1"/>
</dbReference>
<comment type="caution">
    <text evidence="2">The sequence shown here is derived from an EMBL/GenBank/DDBJ whole genome shotgun (WGS) entry which is preliminary data.</text>
</comment>
<organism evidence="2 3">
    <name type="scientific">Fontibacillus solani</name>
    <dbReference type="NCBI Taxonomy" id="1572857"/>
    <lineage>
        <taxon>Bacteria</taxon>
        <taxon>Bacillati</taxon>
        <taxon>Bacillota</taxon>
        <taxon>Bacilli</taxon>
        <taxon>Bacillales</taxon>
        <taxon>Paenibacillaceae</taxon>
        <taxon>Fontibacillus</taxon>
    </lineage>
</organism>
<feature type="domain" description="PucR C-terminal helix-turn-helix" evidence="1">
    <location>
        <begin position="29"/>
        <end position="87"/>
    </location>
</feature>
<accession>A0A7W3SQV9</accession>